<proteinExistence type="predicted"/>
<sequence length="92" mass="10143">MSAASTSAQTEASAIRVTCYVSSIHVSTDRGISNTCNLLSTSMSAQTEASAIHVTCYVRGIHVSTERGIKDTFNLLCQQHPCQHRQRHQQYM</sequence>
<dbReference type="Proteomes" id="UP001283361">
    <property type="component" value="Unassembled WGS sequence"/>
</dbReference>
<gene>
    <name evidence="1" type="ORF">RRG08_001253</name>
</gene>
<comment type="caution">
    <text evidence="1">The sequence shown here is derived from an EMBL/GenBank/DDBJ whole genome shotgun (WGS) entry which is preliminary data.</text>
</comment>
<evidence type="ECO:0000313" key="1">
    <source>
        <dbReference type="EMBL" id="KAK3801008.1"/>
    </source>
</evidence>
<reference evidence="1" key="1">
    <citation type="journal article" date="2023" name="G3 (Bethesda)">
        <title>A reference genome for the long-term kleptoplast-retaining sea slug Elysia crispata morphotype clarki.</title>
        <authorList>
            <person name="Eastman K.E."/>
            <person name="Pendleton A.L."/>
            <person name="Shaikh M.A."/>
            <person name="Suttiyut T."/>
            <person name="Ogas R."/>
            <person name="Tomko P."/>
            <person name="Gavelis G."/>
            <person name="Widhalm J.R."/>
            <person name="Wisecaver J.H."/>
        </authorList>
    </citation>
    <scope>NUCLEOTIDE SEQUENCE</scope>
    <source>
        <strain evidence="1">ECLA1</strain>
    </source>
</reference>
<keyword evidence="2" id="KW-1185">Reference proteome</keyword>
<dbReference type="EMBL" id="JAWDGP010000384">
    <property type="protein sequence ID" value="KAK3801008.1"/>
    <property type="molecule type" value="Genomic_DNA"/>
</dbReference>
<accession>A0AAE1B7F9</accession>
<organism evidence="1 2">
    <name type="scientific">Elysia crispata</name>
    <name type="common">lettuce slug</name>
    <dbReference type="NCBI Taxonomy" id="231223"/>
    <lineage>
        <taxon>Eukaryota</taxon>
        <taxon>Metazoa</taxon>
        <taxon>Spiralia</taxon>
        <taxon>Lophotrochozoa</taxon>
        <taxon>Mollusca</taxon>
        <taxon>Gastropoda</taxon>
        <taxon>Heterobranchia</taxon>
        <taxon>Euthyneura</taxon>
        <taxon>Panpulmonata</taxon>
        <taxon>Sacoglossa</taxon>
        <taxon>Placobranchoidea</taxon>
        <taxon>Plakobranchidae</taxon>
        <taxon>Elysia</taxon>
    </lineage>
</organism>
<protein>
    <submittedName>
        <fullName evidence="1">Uncharacterized protein</fullName>
    </submittedName>
</protein>
<evidence type="ECO:0000313" key="2">
    <source>
        <dbReference type="Proteomes" id="UP001283361"/>
    </source>
</evidence>
<name>A0AAE1B7F9_9GAST</name>
<dbReference type="AlphaFoldDB" id="A0AAE1B7F9"/>